<protein>
    <submittedName>
        <fullName evidence="1">DNA-3-methyladenine glycosylase I</fullName>
    </submittedName>
</protein>
<accession>A0ABT1SNM7</accession>
<dbReference type="InterPro" id="IPR011257">
    <property type="entry name" value="DNA_glycosylase"/>
</dbReference>
<dbReference type="EMBL" id="JANGEW010000001">
    <property type="protein sequence ID" value="MCQ5341457.1"/>
    <property type="molecule type" value="Genomic_DNA"/>
</dbReference>
<dbReference type="PANTHER" id="PTHR30037:SF4">
    <property type="entry name" value="DNA-3-METHYLADENINE GLYCOSYLASE I"/>
    <property type="match status" value="1"/>
</dbReference>
<keyword evidence="2" id="KW-1185">Reference proteome</keyword>
<dbReference type="SUPFAM" id="SSF48150">
    <property type="entry name" value="DNA-glycosylase"/>
    <property type="match status" value="1"/>
</dbReference>
<dbReference type="RefSeq" id="WP_255353918.1">
    <property type="nucleotide sequence ID" value="NZ_JAJCIO010000001.1"/>
</dbReference>
<reference evidence="1 2" key="1">
    <citation type="submission" date="2022-06" db="EMBL/GenBank/DDBJ databases">
        <title>Isolation of gut microbiota from human fecal samples.</title>
        <authorList>
            <person name="Pamer E.G."/>
            <person name="Barat B."/>
            <person name="Waligurski E."/>
            <person name="Medina S."/>
            <person name="Paddock L."/>
            <person name="Mostad J."/>
        </authorList>
    </citation>
    <scope>NUCLEOTIDE SEQUENCE [LARGE SCALE GENOMIC DNA]</scope>
    <source>
        <strain evidence="1 2">DFI.1.1</strain>
    </source>
</reference>
<dbReference type="Proteomes" id="UP001206692">
    <property type="component" value="Unassembled WGS sequence"/>
</dbReference>
<dbReference type="InterPro" id="IPR052891">
    <property type="entry name" value="DNA-3mA_glycosylase"/>
</dbReference>
<evidence type="ECO:0000313" key="2">
    <source>
        <dbReference type="Proteomes" id="UP001206692"/>
    </source>
</evidence>
<dbReference type="PANTHER" id="PTHR30037">
    <property type="entry name" value="DNA-3-METHYLADENINE GLYCOSYLASE 1"/>
    <property type="match status" value="1"/>
</dbReference>
<gene>
    <name evidence="1" type="ORF">NE675_00200</name>
</gene>
<proteinExistence type="predicted"/>
<name>A0ABT1SNM7_9FIRM</name>
<evidence type="ECO:0000313" key="1">
    <source>
        <dbReference type="EMBL" id="MCQ5341457.1"/>
    </source>
</evidence>
<dbReference type="Gene3D" id="1.10.340.30">
    <property type="entry name" value="Hypothetical protein, domain 2"/>
    <property type="match status" value="1"/>
</dbReference>
<comment type="caution">
    <text evidence="1">The sequence shown here is derived from an EMBL/GenBank/DDBJ whole genome shotgun (WGS) entry which is preliminary data.</text>
</comment>
<organism evidence="1 2">
    <name type="scientific">Megasphaera massiliensis</name>
    <dbReference type="NCBI Taxonomy" id="1232428"/>
    <lineage>
        <taxon>Bacteria</taxon>
        <taxon>Bacillati</taxon>
        <taxon>Bacillota</taxon>
        <taxon>Negativicutes</taxon>
        <taxon>Veillonellales</taxon>
        <taxon>Veillonellaceae</taxon>
        <taxon>Megasphaera</taxon>
    </lineage>
</organism>
<sequence length="107" mass="12262">MFEHLTLENLQCGLSWLLVMRKRDIFRQCFDNFDYDKVAAYDDDDVERILNTDGMIRFPRKTRAVISNAQCCARKYGTSSEACVTISGALPAAKRFSTKAMPRGRFP</sequence>
<dbReference type="InterPro" id="IPR005019">
    <property type="entry name" value="Adenine_glyco"/>
</dbReference>
<dbReference type="Pfam" id="PF03352">
    <property type="entry name" value="Adenine_glyco"/>
    <property type="match status" value="1"/>
</dbReference>